<comment type="caution">
    <text evidence="5">The sequence shown here is derived from an EMBL/GenBank/DDBJ whole genome shotgun (WGS) entry which is preliminary data.</text>
</comment>
<proteinExistence type="inferred from homology"/>
<sequence length="260" mass="28321">MTKTQPRFGARRSWLMAGALGASALMAGCATGPNADPRDPLEPYNRAVFKFNDALDNAVLEPVATGYKDIAPKPVRTAVTNFFANLGDLWSVVNNALQLKGEGTYNSVVRFTTNTVFGLGGLIDIASDMDIERRKQDFGLTMAHYGMPAGAYIVWPLIGPSSVRDSVGFVVDWQGDPVGYVNDIGARNSIYALRVVNTRANLLGTTSLVEAAALDKYSFTRDAYLQLRQRAATPDEVEDETQWMNESAAEPTPMGKVFKK</sequence>
<reference evidence="5 6" key="1">
    <citation type="submission" date="2020-08" db="EMBL/GenBank/DDBJ databases">
        <title>Functional genomics of gut bacteria from endangered species of beetles.</title>
        <authorList>
            <person name="Carlos-Shanley C."/>
        </authorList>
    </citation>
    <scope>NUCLEOTIDE SEQUENCE [LARGE SCALE GENOMIC DNA]</scope>
    <source>
        <strain evidence="5 6">S00124</strain>
    </source>
</reference>
<dbReference type="PANTHER" id="PTHR30035:SF3">
    <property type="entry name" value="INTERMEMBRANE PHOSPHOLIPID TRANSPORT SYSTEM LIPOPROTEIN MLAA"/>
    <property type="match status" value="1"/>
</dbReference>
<gene>
    <name evidence="5" type="ORF">HNP33_001564</name>
</gene>
<feature type="signal peptide" evidence="4">
    <location>
        <begin position="1"/>
        <end position="27"/>
    </location>
</feature>
<organism evidence="5 6">
    <name type="scientific">Comamonas odontotermitis</name>
    <dbReference type="NCBI Taxonomy" id="379895"/>
    <lineage>
        <taxon>Bacteria</taxon>
        <taxon>Pseudomonadati</taxon>
        <taxon>Pseudomonadota</taxon>
        <taxon>Betaproteobacteria</taxon>
        <taxon>Burkholderiales</taxon>
        <taxon>Comamonadaceae</taxon>
        <taxon>Comamonas</taxon>
    </lineage>
</organism>
<comment type="similarity">
    <text evidence="1">Belongs to the MlaA family.</text>
</comment>
<keyword evidence="2 4" id="KW-0732">Signal</keyword>
<feature type="region of interest" description="Disordered" evidence="3">
    <location>
        <begin position="235"/>
        <end position="260"/>
    </location>
</feature>
<evidence type="ECO:0000256" key="4">
    <source>
        <dbReference type="SAM" id="SignalP"/>
    </source>
</evidence>
<feature type="chain" id="PRO_5045871966" evidence="4">
    <location>
        <begin position="28"/>
        <end position="260"/>
    </location>
</feature>
<evidence type="ECO:0000313" key="6">
    <source>
        <dbReference type="Proteomes" id="UP000562492"/>
    </source>
</evidence>
<dbReference type="InterPro" id="IPR007428">
    <property type="entry name" value="MlaA"/>
</dbReference>
<dbReference type="PROSITE" id="PS51257">
    <property type="entry name" value="PROKAR_LIPOPROTEIN"/>
    <property type="match status" value="1"/>
</dbReference>
<evidence type="ECO:0000256" key="2">
    <source>
        <dbReference type="ARBA" id="ARBA00022729"/>
    </source>
</evidence>
<name>A0ABR6REB8_9BURK</name>
<dbReference type="PROSITE" id="PS51318">
    <property type="entry name" value="TAT"/>
    <property type="match status" value="1"/>
</dbReference>
<protein>
    <submittedName>
        <fullName evidence="5">Phospholipid-binding lipoprotein MlaA</fullName>
    </submittedName>
</protein>
<dbReference type="PRINTS" id="PR01805">
    <property type="entry name" value="VACJLIPOPROT"/>
</dbReference>
<dbReference type="Proteomes" id="UP000562492">
    <property type="component" value="Unassembled WGS sequence"/>
</dbReference>
<dbReference type="InterPro" id="IPR006311">
    <property type="entry name" value="TAT_signal"/>
</dbReference>
<keyword evidence="6" id="KW-1185">Reference proteome</keyword>
<evidence type="ECO:0000256" key="3">
    <source>
        <dbReference type="SAM" id="MobiDB-lite"/>
    </source>
</evidence>
<dbReference type="Pfam" id="PF04333">
    <property type="entry name" value="MlaA"/>
    <property type="match status" value="1"/>
</dbReference>
<evidence type="ECO:0000256" key="1">
    <source>
        <dbReference type="ARBA" id="ARBA00010634"/>
    </source>
</evidence>
<accession>A0ABR6REB8</accession>
<dbReference type="EMBL" id="JACHKZ010000007">
    <property type="protein sequence ID" value="MBB6577508.1"/>
    <property type="molecule type" value="Genomic_DNA"/>
</dbReference>
<evidence type="ECO:0000313" key="5">
    <source>
        <dbReference type="EMBL" id="MBB6577508.1"/>
    </source>
</evidence>
<keyword evidence="5" id="KW-0449">Lipoprotein</keyword>
<dbReference type="PANTHER" id="PTHR30035">
    <property type="entry name" value="LIPOPROTEIN VACJ-RELATED"/>
    <property type="match status" value="1"/>
</dbReference>
<dbReference type="RefSeq" id="WP_233464432.1">
    <property type="nucleotide sequence ID" value="NZ_JACHKZ010000007.1"/>
</dbReference>